<evidence type="ECO:0000256" key="4">
    <source>
        <dbReference type="ARBA" id="ARBA00022723"/>
    </source>
</evidence>
<keyword evidence="5 9" id="KW-0560">Oxidoreductase</keyword>
<keyword evidence="10" id="KW-0472">Membrane</keyword>
<dbReference type="Gene3D" id="1.10.630.10">
    <property type="entry name" value="Cytochrome P450"/>
    <property type="match status" value="1"/>
</dbReference>
<dbReference type="InterPro" id="IPR001128">
    <property type="entry name" value="Cyt_P450"/>
</dbReference>
<dbReference type="PRINTS" id="PR00385">
    <property type="entry name" value="P450"/>
</dbReference>
<comment type="caution">
    <text evidence="11">The sequence shown here is derived from an EMBL/GenBank/DDBJ whole genome shotgun (WGS) entry which is preliminary data.</text>
</comment>
<dbReference type="PANTHER" id="PTHR24291:SF50">
    <property type="entry name" value="BIFUNCTIONAL ALBAFLAVENONE MONOOXYGENASE_TERPENE SYNTHASE"/>
    <property type="match status" value="1"/>
</dbReference>
<evidence type="ECO:0000313" key="11">
    <source>
        <dbReference type="EMBL" id="ODM98077.1"/>
    </source>
</evidence>
<comment type="cofactor">
    <cofactor evidence="1 8">
        <name>heme</name>
        <dbReference type="ChEBI" id="CHEBI:30413"/>
    </cofactor>
</comment>
<feature type="transmembrane region" description="Helical" evidence="10">
    <location>
        <begin position="28"/>
        <end position="46"/>
    </location>
</feature>
<keyword evidence="10" id="KW-1133">Transmembrane helix</keyword>
<dbReference type="PROSITE" id="PS00086">
    <property type="entry name" value="CYTOCHROME_P450"/>
    <property type="match status" value="1"/>
</dbReference>
<evidence type="ECO:0000256" key="10">
    <source>
        <dbReference type="SAM" id="Phobius"/>
    </source>
</evidence>
<gene>
    <name evidence="11" type="ORF">Ocin01_08601</name>
</gene>
<accession>A0A1D2MYE2</accession>
<keyword evidence="4 8" id="KW-0479">Metal-binding</keyword>
<evidence type="ECO:0000256" key="7">
    <source>
        <dbReference type="ARBA" id="ARBA00023033"/>
    </source>
</evidence>
<dbReference type="InterPro" id="IPR017972">
    <property type="entry name" value="Cyt_P450_CS"/>
</dbReference>
<name>A0A1D2MYE2_ORCCI</name>
<dbReference type="InterPro" id="IPR050196">
    <property type="entry name" value="Cytochrome_P450_Monoox"/>
</dbReference>
<dbReference type="OrthoDB" id="1470350at2759"/>
<dbReference type="EMBL" id="LJIJ01000384">
    <property type="protein sequence ID" value="ODM98077.1"/>
    <property type="molecule type" value="Genomic_DNA"/>
</dbReference>
<evidence type="ECO:0000256" key="9">
    <source>
        <dbReference type="RuleBase" id="RU000461"/>
    </source>
</evidence>
<comment type="similarity">
    <text evidence="2 9">Belongs to the cytochrome P450 family.</text>
</comment>
<reference evidence="11 12" key="1">
    <citation type="journal article" date="2016" name="Genome Biol. Evol.">
        <title>Gene Family Evolution Reflects Adaptation to Soil Environmental Stressors in the Genome of the Collembolan Orchesella cincta.</title>
        <authorList>
            <person name="Faddeeva-Vakhrusheva A."/>
            <person name="Derks M.F."/>
            <person name="Anvar S.Y."/>
            <person name="Agamennone V."/>
            <person name="Suring W."/>
            <person name="Smit S."/>
            <person name="van Straalen N.M."/>
            <person name="Roelofs D."/>
        </authorList>
    </citation>
    <scope>NUCLEOTIDE SEQUENCE [LARGE SCALE GENOMIC DNA]</scope>
    <source>
        <tissue evidence="11">Mixed pool</tissue>
    </source>
</reference>
<evidence type="ECO:0000256" key="1">
    <source>
        <dbReference type="ARBA" id="ARBA00001971"/>
    </source>
</evidence>
<keyword evidence="6 8" id="KW-0408">Iron</keyword>
<dbReference type="STRING" id="48709.A0A1D2MYE2"/>
<dbReference type="Pfam" id="PF00067">
    <property type="entry name" value="p450"/>
    <property type="match status" value="1"/>
</dbReference>
<keyword evidence="3 8" id="KW-0349">Heme</keyword>
<protein>
    <submittedName>
        <fullName evidence="11">Cytochrome P450 4c3</fullName>
    </submittedName>
</protein>
<sequence length="525" mass="59381">MPKVVLISLKMSLDLSLALTKICDCFTLSNTIILVFLSFLLLLYNLQQRKIKKGKGYKNIPGPGQHFLGGLANLWTMRNPKAVIKVLEGLCAKYPIFRANLISHEIVFLNSPEYVQKLYGSKDPNHGAKGFAYNTLKPLVRDGLLLSTGEKWKTRRKVLNKHMFSFKTLQSYMKIVNSESDTLVKSLGECATAGSEMGKPLNEIVEASVLNIVTQITLGKNATDFKKFEETDLTFAEMINGAKNLISKKVLEPWWQVDQIWRFNSLSKLEKEISEFSAKHVMNSLVNDVNTDGLGIKKDLLAEGISLEGIAEEVLTMIGGGYETTVTALQIFFFLLALHPHHQELCRQEADSIFENEDLCTSQGHLEYGALSKLKYLEMCMNEAFRLLPTAFFSMRCIEAPIKLDEDIELPSGTQVAVFTPGIHKNPKFFPEPEKFKPERFSPEEIKNRSPFAFLPFSTGPRNCIGSKLATMEILSFTARILRNYEIYTTDRLEDVVFLPNLTLTPEKPLNFIIRRRAADPYQNI</sequence>
<keyword evidence="12" id="KW-1185">Reference proteome</keyword>
<organism evidence="11 12">
    <name type="scientific">Orchesella cincta</name>
    <name type="common">Springtail</name>
    <name type="synonym">Podura cincta</name>
    <dbReference type="NCBI Taxonomy" id="48709"/>
    <lineage>
        <taxon>Eukaryota</taxon>
        <taxon>Metazoa</taxon>
        <taxon>Ecdysozoa</taxon>
        <taxon>Arthropoda</taxon>
        <taxon>Hexapoda</taxon>
        <taxon>Collembola</taxon>
        <taxon>Entomobryomorpha</taxon>
        <taxon>Entomobryoidea</taxon>
        <taxon>Orchesellidae</taxon>
        <taxon>Orchesellinae</taxon>
        <taxon>Orchesella</taxon>
    </lineage>
</organism>
<dbReference type="OMA" id="ISHEIVF"/>
<dbReference type="SUPFAM" id="SSF48264">
    <property type="entry name" value="Cytochrome P450"/>
    <property type="match status" value="1"/>
</dbReference>
<dbReference type="InterPro" id="IPR002401">
    <property type="entry name" value="Cyt_P450_E_grp-I"/>
</dbReference>
<proteinExistence type="inferred from homology"/>
<keyword evidence="10" id="KW-0812">Transmembrane</keyword>
<dbReference type="GO" id="GO:0020037">
    <property type="term" value="F:heme binding"/>
    <property type="evidence" value="ECO:0007669"/>
    <property type="project" value="InterPro"/>
</dbReference>
<dbReference type="PRINTS" id="PR00463">
    <property type="entry name" value="EP450I"/>
</dbReference>
<evidence type="ECO:0000256" key="3">
    <source>
        <dbReference type="ARBA" id="ARBA00022617"/>
    </source>
</evidence>
<dbReference type="GO" id="GO:0004497">
    <property type="term" value="F:monooxygenase activity"/>
    <property type="evidence" value="ECO:0007669"/>
    <property type="project" value="UniProtKB-KW"/>
</dbReference>
<evidence type="ECO:0000256" key="6">
    <source>
        <dbReference type="ARBA" id="ARBA00023004"/>
    </source>
</evidence>
<keyword evidence="7 9" id="KW-0503">Monooxygenase</keyword>
<dbReference type="PANTHER" id="PTHR24291">
    <property type="entry name" value="CYTOCHROME P450 FAMILY 4"/>
    <property type="match status" value="1"/>
</dbReference>
<dbReference type="InterPro" id="IPR036396">
    <property type="entry name" value="Cyt_P450_sf"/>
</dbReference>
<evidence type="ECO:0000256" key="2">
    <source>
        <dbReference type="ARBA" id="ARBA00010617"/>
    </source>
</evidence>
<dbReference type="GO" id="GO:0005506">
    <property type="term" value="F:iron ion binding"/>
    <property type="evidence" value="ECO:0007669"/>
    <property type="project" value="InterPro"/>
</dbReference>
<evidence type="ECO:0000256" key="8">
    <source>
        <dbReference type="PIRSR" id="PIRSR602401-1"/>
    </source>
</evidence>
<dbReference type="Proteomes" id="UP000094527">
    <property type="component" value="Unassembled WGS sequence"/>
</dbReference>
<dbReference type="AlphaFoldDB" id="A0A1D2MYE2"/>
<evidence type="ECO:0000256" key="5">
    <source>
        <dbReference type="ARBA" id="ARBA00023002"/>
    </source>
</evidence>
<evidence type="ECO:0000313" key="12">
    <source>
        <dbReference type="Proteomes" id="UP000094527"/>
    </source>
</evidence>
<feature type="binding site" description="axial binding residue" evidence="8">
    <location>
        <position position="464"/>
    </location>
    <ligand>
        <name>heme</name>
        <dbReference type="ChEBI" id="CHEBI:30413"/>
    </ligand>
    <ligandPart>
        <name>Fe</name>
        <dbReference type="ChEBI" id="CHEBI:18248"/>
    </ligandPart>
</feature>
<dbReference type="GO" id="GO:0016705">
    <property type="term" value="F:oxidoreductase activity, acting on paired donors, with incorporation or reduction of molecular oxygen"/>
    <property type="evidence" value="ECO:0007669"/>
    <property type="project" value="InterPro"/>
</dbReference>